<reference evidence="1" key="1">
    <citation type="submission" date="2015-04" db="EMBL/GenBank/DDBJ databases">
        <authorList>
            <person name="Syromyatnikov M.Y."/>
            <person name="Popov V.N."/>
        </authorList>
    </citation>
    <scope>NUCLEOTIDE SEQUENCE</scope>
    <source>
        <strain evidence="1">MO-1</strain>
    </source>
</reference>
<organism evidence="1">
    <name type="scientific">Magnetococcus massalia (strain MO-1)</name>
    <dbReference type="NCBI Taxonomy" id="451514"/>
    <lineage>
        <taxon>Bacteria</taxon>
        <taxon>Pseudomonadati</taxon>
        <taxon>Pseudomonadota</taxon>
        <taxon>Magnetococcia</taxon>
        <taxon>Magnetococcales</taxon>
        <taxon>Magnetococcaceae</taxon>
        <taxon>Magnetococcus</taxon>
    </lineage>
</organism>
<protein>
    <submittedName>
        <fullName evidence="1">Uncharacterized protein</fullName>
    </submittedName>
</protein>
<name>A0A1S7LN32_MAGMO</name>
<dbReference type="AlphaFoldDB" id="A0A1S7LN32"/>
<sequence length="97" mass="11288">MENVTQVQAMRAYVQQTRAVNRDPSRSAEKREHNVEKEGHVIEDRVDFSAVAERIETAIEDLVDETLDNMPPNWDVRVEDEDLEQSFISEQLGRLYV</sequence>
<proteinExistence type="predicted"/>
<evidence type="ECO:0000313" key="1">
    <source>
        <dbReference type="EMBL" id="CRH07579.1"/>
    </source>
</evidence>
<accession>A0A1S7LN32</accession>
<dbReference type="EMBL" id="LO017727">
    <property type="protein sequence ID" value="CRH07579.1"/>
    <property type="molecule type" value="Genomic_DNA"/>
</dbReference>
<gene>
    <name evidence="1" type="ORF">MAGMO_3443</name>
</gene>